<reference evidence="1" key="2">
    <citation type="submission" date="2022-09" db="EMBL/GenBank/DDBJ databases">
        <authorList>
            <person name="Cesa-Luna C."/>
            <person name="Girard L."/>
            <person name="Lood C."/>
            <person name="Hofte M."/>
            <person name="De Mot R."/>
        </authorList>
    </citation>
    <scope>NUCLEOTIDE SEQUENCE</scope>
    <source>
        <strain evidence="1">COR51</strain>
    </source>
</reference>
<dbReference type="Proteomes" id="UP001139994">
    <property type="component" value="Unassembled WGS sequence"/>
</dbReference>
<accession>A0ABT2V649</accession>
<reference evidence="1" key="3">
    <citation type="journal article" date="2023" name="mSystems">
        <title>Charting the Lipopeptidome of Nonpathogenic Pseudomonas.</title>
        <authorList>
            <person name="Cesa-Luna C."/>
            <person name="Geudens N."/>
            <person name="Girard L."/>
            <person name="De Roo V."/>
            <person name="Maklad H.R."/>
            <person name="Martins J.C."/>
            <person name="Hofte M."/>
            <person name="De Mot R."/>
        </authorList>
    </citation>
    <scope>NUCLEOTIDE SEQUENCE</scope>
    <source>
        <strain evidence="1">COR51</strain>
    </source>
</reference>
<proteinExistence type="predicted"/>
<gene>
    <name evidence="1" type="ORF">OC929_03820</name>
</gene>
<keyword evidence="2" id="KW-1185">Reference proteome</keyword>
<evidence type="ECO:0000313" key="2">
    <source>
        <dbReference type="Proteomes" id="UP001139994"/>
    </source>
</evidence>
<organism evidence="1 2">
    <name type="scientific">Pseudomonas peradeniyensis</name>
    <dbReference type="NCBI Taxonomy" id="2745488"/>
    <lineage>
        <taxon>Bacteria</taxon>
        <taxon>Pseudomonadati</taxon>
        <taxon>Pseudomonadota</taxon>
        <taxon>Gammaproteobacteria</taxon>
        <taxon>Pseudomonadales</taxon>
        <taxon>Pseudomonadaceae</taxon>
        <taxon>Pseudomonas</taxon>
    </lineage>
</organism>
<name>A0ABT2V649_9PSED</name>
<dbReference type="EMBL" id="JAOSLA010000003">
    <property type="protein sequence ID" value="MCU7237167.1"/>
    <property type="molecule type" value="Genomic_DNA"/>
</dbReference>
<sequence>MVQTEDPILEIGEPLVRQALEALRAYHDARDGGAPAEEVERLRQIAESASKSLSIFQRDALHSKDR</sequence>
<comment type="caution">
    <text evidence="1">The sequence shown here is derived from an EMBL/GenBank/DDBJ whole genome shotgun (WGS) entry which is preliminary data.</text>
</comment>
<evidence type="ECO:0000313" key="1">
    <source>
        <dbReference type="EMBL" id="MCU7237167.1"/>
    </source>
</evidence>
<reference evidence="1" key="1">
    <citation type="journal article" date="2022" name="Microbiol. Spectr.">
        <title>An Nuclear Magnetic Resonance Fingerprint Matching Approach for the Identification and Structural Re-Evaluation of Pseudomonas Lipopeptides.</title>
        <authorList>
            <person name="De Roo V."/>
            <person name="Verleysen Y."/>
            <person name="Kovacs B."/>
            <person name="De Vleeschouwer M."/>
            <person name="Muangkaew P."/>
            <person name="Girard L."/>
            <person name="Hofte M."/>
            <person name="De Mot R."/>
            <person name="Madder A."/>
            <person name="Geudens N."/>
            <person name="Martins J.C."/>
        </authorList>
    </citation>
    <scope>NUCLEOTIDE SEQUENCE</scope>
    <source>
        <strain evidence="1">COR51</strain>
    </source>
</reference>
<protein>
    <submittedName>
        <fullName evidence="1">Uncharacterized protein</fullName>
    </submittedName>
</protein>